<dbReference type="RefSeq" id="WP_159525772.1">
    <property type="nucleotide sequence ID" value="NZ_WUUU01000032.1"/>
</dbReference>
<dbReference type="EMBL" id="WUUU01000032">
    <property type="protein sequence ID" value="MXR20218.1"/>
    <property type="molecule type" value="Genomic_DNA"/>
</dbReference>
<organism evidence="3 4">
    <name type="scientific">Halobacterium bonnevillei</name>
    <dbReference type="NCBI Taxonomy" id="2692200"/>
    <lineage>
        <taxon>Archaea</taxon>
        <taxon>Methanobacteriati</taxon>
        <taxon>Methanobacteriota</taxon>
        <taxon>Stenosarchaea group</taxon>
        <taxon>Halobacteria</taxon>
        <taxon>Halobacteriales</taxon>
        <taxon>Halobacteriaceae</taxon>
        <taxon>Halobacterium</taxon>
    </lineage>
</organism>
<proteinExistence type="predicted"/>
<sequence>MADSPQRYHDEVAAFADDWYAFRGMLHPSERDHWDDVVGAALDRPYPGHCQQAEDVKWPVVFSALVAQQRRISELEAHVSDLESDLSDLRRTVSDLEDAVAERDPATQADS</sequence>
<feature type="coiled-coil region" evidence="1">
    <location>
        <begin position="65"/>
        <end position="99"/>
    </location>
</feature>
<comment type="caution">
    <text evidence="3">The sequence shown here is derived from an EMBL/GenBank/DDBJ whole genome shotgun (WGS) entry which is preliminary data.</text>
</comment>
<evidence type="ECO:0000313" key="4">
    <source>
        <dbReference type="Proteomes" id="UP000471521"/>
    </source>
</evidence>
<feature type="domain" description="DUF8156" evidence="2">
    <location>
        <begin position="1"/>
        <end position="99"/>
    </location>
</feature>
<dbReference type="InterPro" id="IPR058469">
    <property type="entry name" value="DUF8156"/>
</dbReference>
<evidence type="ECO:0000259" key="2">
    <source>
        <dbReference type="Pfam" id="PF26485"/>
    </source>
</evidence>
<name>A0A6B0SF70_9EURY</name>
<dbReference type="Proteomes" id="UP000471521">
    <property type="component" value="Unassembled WGS sequence"/>
</dbReference>
<dbReference type="AlphaFoldDB" id="A0A6B0SF70"/>
<accession>A0A6B0SF70</accession>
<evidence type="ECO:0000256" key="1">
    <source>
        <dbReference type="SAM" id="Coils"/>
    </source>
</evidence>
<gene>
    <name evidence="3" type="ORF">GRX66_06225</name>
</gene>
<evidence type="ECO:0000313" key="3">
    <source>
        <dbReference type="EMBL" id="MXR20218.1"/>
    </source>
</evidence>
<keyword evidence="1" id="KW-0175">Coiled coil</keyword>
<dbReference type="Gene3D" id="1.20.5.170">
    <property type="match status" value="1"/>
</dbReference>
<reference evidence="3 4" key="1">
    <citation type="submission" date="2019-12" db="EMBL/GenBank/DDBJ databases">
        <title>Isolation and characterization of three novel carbon monoxide-oxidizing members of Halobacteria from salione crusts and soils.</title>
        <authorList>
            <person name="Myers M.R."/>
            <person name="King G.M."/>
        </authorList>
    </citation>
    <scope>NUCLEOTIDE SEQUENCE [LARGE SCALE GENOMIC DNA]</scope>
    <source>
        <strain evidence="3 4">PCN9</strain>
    </source>
</reference>
<protein>
    <recommendedName>
        <fullName evidence="2">DUF8156 domain-containing protein</fullName>
    </recommendedName>
</protein>
<keyword evidence="4" id="KW-1185">Reference proteome</keyword>
<dbReference type="Pfam" id="PF26485">
    <property type="entry name" value="DUF8156"/>
    <property type="match status" value="1"/>
</dbReference>
<dbReference type="OrthoDB" id="11496at2157"/>